<sequence length="116" mass="12372">MARSNKVSDNTGTKLHTATLAVVDARGKLLDPNKCFNFEIKGIKLHGKKANAVDLSQGPDLEDAEACIVAYQKQVTALTRDNRDLMQRSPLAAVAAVAAVAHEIAGMLDNLSLKTS</sequence>
<dbReference type="Proteomes" id="UP000054821">
    <property type="component" value="Unassembled WGS sequence"/>
</dbReference>
<gene>
    <name evidence="2" type="ORF">TGAM01_v207790</name>
</gene>
<evidence type="ECO:0000313" key="3">
    <source>
        <dbReference type="Proteomes" id="UP000054821"/>
    </source>
</evidence>
<dbReference type="RefSeq" id="XP_018661518.1">
    <property type="nucleotide sequence ID" value="XM_018805347.1"/>
</dbReference>
<reference evidence="2 3" key="1">
    <citation type="journal article" date="2016" name="Genome Announc.">
        <title>Draft Whole-Genome Sequence of Trichoderma gamsii T6085, a Promising Biocontrol Agent of Fusarium Head Blight on Wheat.</title>
        <authorList>
            <person name="Baroncelli R."/>
            <person name="Zapparata A."/>
            <person name="Piaggeschi G."/>
            <person name="Sarrocco S."/>
            <person name="Vannacci G."/>
        </authorList>
    </citation>
    <scope>NUCLEOTIDE SEQUENCE [LARGE SCALE GENOMIC DNA]</scope>
    <source>
        <strain evidence="2 3">T6085</strain>
    </source>
</reference>
<evidence type="ECO:0000256" key="1">
    <source>
        <dbReference type="SAM" id="Coils"/>
    </source>
</evidence>
<accession>A0A2P4ZG65</accession>
<protein>
    <submittedName>
        <fullName evidence="2">Uncharacterized protein</fullName>
    </submittedName>
</protein>
<name>A0A2P4ZG65_9HYPO</name>
<keyword evidence="3" id="KW-1185">Reference proteome</keyword>
<comment type="caution">
    <text evidence="2">The sequence shown here is derived from an EMBL/GenBank/DDBJ whole genome shotgun (WGS) entry which is preliminary data.</text>
</comment>
<keyword evidence="1" id="KW-0175">Coiled coil</keyword>
<dbReference type="GeneID" id="29985430"/>
<organism evidence="2 3">
    <name type="scientific">Trichoderma gamsii</name>
    <dbReference type="NCBI Taxonomy" id="398673"/>
    <lineage>
        <taxon>Eukaryota</taxon>
        <taxon>Fungi</taxon>
        <taxon>Dikarya</taxon>
        <taxon>Ascomycota</taxon>
        <taxon>Pezizomycotina</taxon>
        <taxon>Sordariomycetes</taxon>
        <taxon>Hypocreomycetidae</taxon>
        <taxon>Hypocreales</taxon>
        <taxon>Hypocreaceae</taxon>
        <taxon>Trichoderma</taxon>
    </lineage>
</organism>
<dbReference type="EMBL" id="JPDN02000030">
    <property type="protein sequence ID" value="PON23263.1"/>
    <property type="molecule type" value="Genomic_DNA"/>
</dbReference>
<proteinExistence type="predicted"/>
<feature type="coiled-coil region" evidence="1">
    <location>
        <begin position="61"/>
        <end position="88"/>
    </location>
</feature>
<dbReference type="AlphaFoldDB" id="A0A2P4ZG65"/>
<evidence type="ECO:0000313" key="2">
    <source>
        <dbReference type="EMBL" id="PON23263.1"/>
    </source>
</evidence>